<dbReference type="EMBL" id="CP020557">
    <property type="protein sequence ID" value="ARF69432.1"/>
    <property type="molecule type" value="Genomic_DNA"/>
</dbReference>
<name>A0A1U9YQM3_9BACL</name>
<sequence>MKHITVANLHIRVQESYIVGNEGPIVPDSSFIKRSGEGESPEKESGKRQSRAEPKPKGDAMLYKARYQLGWNRGCSAPVPRHSDAWRRGLFYGWKGE</sequence>
<accession>A0A1U9YQM3</accession>
<feature type="compositionally biased region" description="Basic and acidic residues" evidence="1">
    <location>
        <begin position="34"/>
        <end position="58"/>
    </location>
</feature>
<evidence type="ECO:0000313" key="3">
    <source>
        <dbReference type="Proteomes" id="UP000192727"/>
    </source>
</evidence>
<organism evidence="2 3">
    <name type="scientific">Paenibacillus larvae subsp. pulvifaciens</name>
    <dbReference type="NCBI Taxonomy" id="1477"/>
    <lineage>
        <taxon>Bacteria</taxon>
        <taxon>Bacillati</taxon>
        <taxon>Bacillota</taxon>
        <taxon>Bacilli</taxon>
        <taxon>Bacillales</taxon>
        <taxon>Paenibacillaceae</taxon>
        <taxon>Paenibacillus</taxon>
    </lineage>
</organism>
<feature type="region of interest" description="Disordered" evidence="1">
    <location>
        <begin position="21"/>
        <end position="59"/>
    </location>
</feature>
<gene>
    <name evidence="2" type="ORF">B7C51_18865</name>
</gene>
<evidence type="ECO:0000256" key="1">
    <source>
        <dbReference type="SAM" id="MobiDB-lite"/>
    </source>
</evidence>
<dbReference type="AlphaFoldDB" id="A0A1U9YQM3"/>
<proteinExistence type="predicted"/>
<protein>
    <submittedName>
        <fullName evidence="2">Uncharacterized protein</fullName>
    </submittedName>
</protein>
<reference evidence="2 3" key="1">
    <citation type="submission" date="2017-03" db="EMBL/GenBank/DDBJ databases">
        <title>Paenibacillus larvae genome sequencing.</title>
        <authorList>
            <person name="Dingman D.W."/>
        </authorList>
    </citation>
    <scope>NUCLEOTIDE SEQUENCE [LARGE SCALE GENOMIC DNA]</scope>
    <source>
        <strain evidence="2 3">SAG 10367</strain>
    </source>
</reference>
<dbReference type="Proteomes" id="UP000192727">
    <property type="component" value="Chromosome"/>
</dbReference>
<evidence type="ECO:0000313" key="2">
    <source>
        <dbReference type="EMBL" id="ARF69432.1"/>
    </source>
</evidence>